<evidence type="ECO:0000259" key="10">
    <source>
        <dbReference type="Pfam" id="PF00107"/>
    </source>
</evidence>
<dbReference type="PANTHER" id="PTHR43880">
    <property type="entry name" value="ALCOHOL DEHYDROGENASE"/>
    <property type="match status" value="1"/>
</dbReference>
<dbReference type="AlphaFoldDB" id="A0A8C0WM16"/>
<dbReference type="PROSITE" id="PS00059">
    <property type="entry name" value="ADH_ZINC"/>
    <property type="match status" value="1"/>
</dbReference>
<evidence type="ECO:0008006" key="13">
    <source>
        <dbReference type="Google" id="ProtNLM"/>
    </source>
</evidence>
<dbReference type="Ensembl" id="ENSCCNT00000016156.1">
    <property type="protein sequence ID" value="ENSCCNP00000012322.1"/>
    <property type="gene ID" value="ENSCCNG00000012775.1"/>
</dbReference>
<keyword evidence="5 9" id="KW-0479">Metal-binding</keyword>
<keyword evidence="7" id="KW-0560">Oxidoreductase</keyword>
<dbReference type="FunFam" id="3.90.180.10:FF:000067">
    <property type="entry name" value="alcohol dehydrogenase 1-like isoform X1"/>
    <property type="match status" value="1"/>
</dbReference>
<keyword evidence="4" id="KW-0963">Cytoplasm</keyword>
<comment type="subunit">
    <text evidence="3">Dimer.</text>
</comment>
<dbReference type="GO" id="GO:0042572">
    <property type="term" value="P:retinol metabolic process"/>
    <property type="evidence" value="ECO:0007669"/>
    <property type="project" value="TreeGrafter"/>
</dbReference>
<evidence type="ECO:0000256" key="5">
    <source>
        <dbReference type="ARBA" id="ARBA00022723"/>
    </source>
</evidence>
<dbReference type="GO" id="GO:0005829">
    <property type="term" value="C:cytosol"/>
    <property type="evidence" value="ECO:0007669"/>
    <property type="project" value="TreeGrafter"/>
</dbReference>
<evidence type="ECO:0000259" key="11">
    <source>
        <dbReference type="Pfam" id="PF08240"/>
    </source>
</evidence>
<gene>
    <name evidence="12" type="primary">LOC109680912</name>
</gene>
<dbReference type="GO" id="GO:0004745">
    <property type="term" value="F:all-trans-retinol dehydrogenase (NAD+) activity"/>
    <property type="evidence" value="ECO:0007669"/>
    <property type="project" value="TreeGrafter"/>
</dbReference>
<evidence type="ECO:0000256" key="3">
    <source>
        <dbReference type="ARBA" id="ARBA00011473"/>
    </source>
</evidence>
<sequence>MNTSGKAVTCWAAIAWKKISPLSIEEVQVEPPKAGEVHIKMISSGICGSDDHVLKGTFPVKFPLIPGHEGAGIVESIGDKVSSVKPGDKVLTLIIPQCRECNSCLHRKGNFCEKQDVLPSSGLMLDGTSRFTCKGKSIYHSFRVSTFTEYSVVPEIAVAKIDDAAPMDKVCLISCGVPTGYGAAVQSAKVTPGSTCVIFGLGGVGSAIVMGCKASGASRIIGVDINEKKFSQARALGVTDCLNPRKLKKSVQEVVMEMMGVGVDFAFEAVGLVDTMTAAWESCNKSYGVCLIVGLASPESQLSLEAAKIITGKTLKGVCLGDYKTKDCIPQLVADYLQNKINIDPLVTHQLPFDQLHKALELYHAGEVIRCVLLF</sequence>
<feature type="domain" description="Alcohol dehydrogenase-like N-terminal" evidence="11">
    <location>
        <begin position="34"/>
        <end position="162"/>
    </location>
</feature>
<comment type="similarity">
    <text evidence="9">Belongs to the zinc-containing alcohol dehydrogenase family.</text>
</comment>
<evidence type="ECO:0000256" key="4">
    <source>
        <dbReference type="ARBA" id="ARBA00022490"/>
    </source>
</evidence>
<dbReference type="SUPFAM" id="SSF51735">
    <property type="entry name" value="NAD(P)-binding Rossmann-fold domains"/>
    <property type="match status" value="1"/>
</dbReference>
<dbReference type="InterPro" id="IPR002328">
    <property type="entry name" value="ADH_Zn_CS"/>
</dbReference>
<accession>A0A8C0WM16</accession>
<protein>
    <recommendedName>
        <fullName evidence="13">Alcohol dehydrogenase 1-like protein</fullName>
    </recommendedName>
</protein>
<proteinExistence type="inferred from homology"/>
<evidence type="ECO:0000256" key="9">
    <source>
        <dbReference type="RuleBase" id="RU361277"/>
    </source>
</evidence>
<dbReference type="InterPro" id="IPR013154">
    <property type="entry name" value="ADH-like_N"/>
</dbReference>
<dbReference type="InterPro" id="IPR013149">
    <property type="entry name" value="ADH-like_C"/>
</dbReference>
<dbReference type="Gene3D" id="3.40.50.720">
    <property type="entry name" value="NAD(P)-binding Rossmann-like Domain"/>
    <property type="match status" value="1"/>
</dbReference>
<evidence type="ECO:0000313" key="12">
    <source>
        <dbReference type="Ensembl" id="ENSCCNP00000012322.1"/>
    </source>
</evidence>
<dbReference type="Gene3D" id="3.90.180.10">
    <property type="entry name" value="Medium-chain alcohol dehydrogenases, catalytic domain"/>
    <property type="match status" value="1"/>
</dbReference>
<comment type="cofactor">
    <cofactor evidence="1 9">
        <name>Zn(2+)</name>
        <dbReference type="ChEBI" id="CHEBI:29105"/>
    </cofactor>
</comment>
<keyword evidence="6 9" id="KW-0862">Zinc</keyword>
<evidence type="ECO:0000256" key="6">
    <source>
        <dbReference type="ARBA" id="ARBA00022833"/>
    </source>
</evidence>
<dbReference type="Pfam" id="PF08240">
    <property type="entry name" value="ADH_N"/>
    <property type="match status" value="1"/>
</dbReference>
<comment type="subcellular location">
    <subcellularLocation>
        <location evidence="2">Cytoplasm</location>
    </subcellularLocation>
</comment>
<dbReference type="FunFam" id="3.40.50.720:FF:000003">
    <property type="entry name" value="S-(hydroxymethyl)glutathione dehydrogenase"/>
    <property type="match status" value="1"/>
</dbReference>
<evidence type="ECO:0000256" key="7">
    <source>
        <dbReference type="ARBA" id="ARBA00023002"/>
    </source>
</evidence>
<evidence type="ECO:0000256" key="8">
    <source>
        <dbReference type="ARBA" id="ARBA00023027"/>
    </source>
</evidence>
<dbReference type="InterPro" id="IPR036291">
    <property type="entry name" value="NAD(P)-bd_dom_sf"/>
</dbReference>
<organism evidence="12">
    <name type="scientific">Castor canadensis</name>
    <name type="common">American beaver</name>
    <dbReference type="NCBI Taxonomy" id="51338"/>
    <lineage>
        <taxon>Eukaryota</taxon>
        <taxon>Metazoa</taxon>
        <taxon>Chordata</taxon>
        <taxon>Craniata</taxon>
        <taxon>Vertebrata</taxon>
        <taxon>Euteleostomi</taxon>
        <taxon>Mammalia</taxon>
        <taxon>Eutheria</taxon>
        <taxon>Euarchontoglires</taxon>
        <taxon>Glires</taxon>
        <taxon>Rodentia</taxon>
        <taxon>Castorimorpha</taxon>
        <taxon>Castoridae</taxon>
        <taxon>Castor</taxon>
    </lineage>
</organism>
<dbReference type="InterPro" id="IPR011032">
    <property type="entry name" value="GroES-like_sf"/>
</dbReference>
<name>A0A8C0WM16_CASCN</name>
<dbReference type="GO" id="GO:0042573">
    <property type="term" value="P:retinoic acid metabolic process"/>
    <property type="evidence" value="ECO:0007669"/>
    <property type="project" value="TreeGrafter"/>
</dbReference>
<evidence type="ECO:0000256" key="1">
    <source>
        <dbReference type="ARBA" id="ARBA00001947"/>
    </source>
</evidence>
<feature type="domain" description="Alcohol dehydrogenase-like C-terminal" evidence="10">
    <location>
        <begin position="203"/>
        <end position="330"/>
    </location>
</feature>
<dbReference type="SUPFAM" id="SSF50129">
    <property type="entry name" value="GroES-like"/>
    <property type="match status" value="1"/>
</dbReference>
<evidence type="ECO:0000256" key="2">
    <source>
        <dbReference type="ARBA" id="ARBA00004496"/>
    </source>
</evidence>
<keyword evidence="8" id="KW-0520">NAD</keyword>
<dbReference type="PANTHER" id="PTHR43880:SF6">
    <property type="entry name" value="ALCOHOL DEHYDROGENASE 6A (CLASS V)"/>
    <property type="match status" value="1"/>
</dbReference>
<dbReference type="GO" id="GO:0008270">
    <property type="term" value="F:zinc ion binding"/>
    <property type="evidence" value="ECO:0007669"/>
    <property type="project" value="InterPro"/>
</dbReference>
<reference evidence="12" key="1">
    <citation type="submission" date="2023-09" db="UniProtKB">
        <authorList>
            <consortium name="Ensembl"/>
        </authorList>
    </citation>
    <scope>IDENTIFICATION</scope>
</reference>
<dbReference type="Pfam" id="PF00107">
    <property type="entry name" value="ADH_zinc_N"/>
    <property type="match status" value="1"/>
</dbReference>